<reference evidence="2" key="1">
    <citation type="submission" date="2022-11" db="UniProtKB">
        <authorList>
            <consortium name="WormBaseParasite"/>
        </authorList>
    </citation>
    <scope>IDENTIFICATION</scope>
</reference>
<organism evidence="1 2">
    <name type="scientific">Romanomermis culicivorax</name>
    <name type="common">Nematode worm</name>
    <dbReference type="NCBI Taxonomy" id="13658"/>
    <lineage>
        <taxon>Eukaryota</taxon>
        <taxon>Metazoa</taxon>
        <taxon>Ecdysozoa</taxon>
        <taxon>Nematoda</taxon>
        <taxon>Enoplea</taxon>
        <taxon>Dorylaimia</taxon>
        <taxon>Mermithida</taxon>
        <taxon>Mermithoidea</taxon>
        <taxon>Mermithidae</taxon>
        <taxon>Romanomermis</taxon>
    </lineage>
</organism>
<evidence type="ECO:0000313" key="2">
    <source>
        <dbReference type="WBParaSite" id="nRc.2.0.1.t02177-RA"/>
    </source>
</evidence>
<dbReference type="Proteomes" id="UP000887565">
    <property type="component" value="Unplaced"/>
</dbReference>
<dbReference type="AlphaFoldDB" id="A0A915HLF5"/>
<keyword evidence="1" id="KW-1185">Reference proteome</keyword>
<evidence type="ECO:0000313" key="1">
    <source>
        <dbReference type="Proteomes" id="UP000887565"/>
    </source>
</evidence>
<name>A0A915HLF5_ROMCU</name>
<sequence length="69" mass="7900">MKFIPPHVKAFDPYRKKFQAVKFRKPLLFGILFHGFGFGKDALKQTYPIAEGSKLRFQQSSKALIANTV</sequence>
<protein>
    <submittedName>
        <fullName evidence="2">Uncharacterized protein</fullName>
    </submittedName>
</protein>
<accession>A0A915HLF5</accession>
<dbReference type="WBParaSite" id="nRc.2.0.1.t02177-RA">
    <property type="protein sequence ID" value="nRc.2.0.1.t02177-RA"/>
    <property type="gene ID" value="nRc.2.0.1.g02177"/>
</dbReference>
<proteinExistence type="predicted"/>